<feature type="transmembrane region" description="Helical" evidence="1">
    <location>
        <begin position="15"/>
        <end position="34"/>
    </location>
</feature>
<keyword evidence="1" id="KW-0812">Transmembrane</keyword>
<name>A0A1H2WFK0_9FIRM</name>
<accession>A0A1H2WFK0</accession>
<organism evidence="2 3">
    <name type="scientific">Tepidimicrobium xylanilyticum</name>
    <dbReference type="NCBI Taxonomy" id="1123352"/>
    <lineage>
        <taxon>Bacteria</taxon>
        <taxon>Bacillati</taxon>
        <taxon>Bacillota</taxon>
        <taxon>Tissierellia</taxon>
        <taxon>Tissierellales</taxon>
        <taxon>Tepidimicrobiaceae</taxon>
        <taxon>Tepidimicrobium</taxon>
    </lineage>
</organism>
<sequence length="68" mass="7985">MYGIMLILKTVFDKYAIIVILLTVLFSLLIDAPKYRAKGFFKECKIVRIFSYLYIIIGIMIFIFLKVV</sequence>
<dbReference type="AlphaFoldDB" id="A0A1H2WFK0"/>
<proteinExistence type="predicted"/>
<keyword evidence="1" id="KW-1133">Transmembrane helix</keyword>
<feature type="transmembrane region" description="Helical" evidence="1">
    <location>
        <begin position="46"/>
        <end position="65"/>
    </location>
</feature>
<reference evidence="2 3" key="1">
    <citation type="submission" date="2016-10" db="EMBL/GenBank/DDBJ databases">
        <authorList>
            <person name="de Groot N.N."/>
        </authorList>
    </citation>
    <scope>NUCLEOTIDE SEQUENCE [LARGE SCALE GENOMIC DNA]</scope>
    <source>
        <strain evidence="2 3">DSM 23310</strain>
    </source>
</reference>
<evidence type="ECO:0000313" key="3">
    <source>
        <dbReference type="Proteomes" id="UP000198828"/>
    </source>
</evidence>
<keyword evidence="3" id="KW-1185">Reference proteome</keyword>
<dbReference type="Proteomes" id="UP000198828">
    <property type="component" value="Unassembled WGS sequence"/>
</dbReference>
<evidence type="ECO:0000313" key="2">
    <source>
        <dbReference type="EMBL" id="SDW79463.1"/>
    </source>
</evidence>
<gene>
    <name evidence="2" type="ORF">SAMN05660923_01244</name>
</gene>
<keyword evidence="1" id="KW-0472">Membrane</keyword>
<dbReference type="InterPro" id="IPR049971">
    <property type="entry name" value="CLC_0170-like"/>
</dbReference>
<protein>
    <submittedName>
        <fullName evidence="2">Uncharacterized protein</fullName>
    </submittedName>
</protein>
<dbReference type="EMBL" id="FNNG01000004">
    <property type="protein sequence ID" value="SDW79463.1"/>
    <property type="molecule type" value="Genomic_DNA"/>
</dbReference>
<evidence type="ECO:0000256" key="1">
    <source>
        <dbReference type="SAM" id="Phobius"/>
    </source>
</evidence>
<dbReference type="NCBIfam" id="NF042414">
    <property type="entry name" value="CLC_0170_fam"/>
    <property type="match status" value="1"/>
</dbReference>
<dbReference type="RefSeq" id="WP_093751875.1">
    <property type="nucleotide sequence ID" value="NZ_FNNG01000004.1"/>
</dbReference>